<dbReference type="GO" id="GO:0006508">
    <property type="term" value="P:proteolysis"/>
    <property type="evidence" value="ECO:0007669"/>
    <property type="project" value="UniProtKB-KW"/>
</dbReference>
<organism evidence="15">
    <name type="scientific">Corethrella appendiculata</name>
    <dbReference type="NCBI Taxonomy" id="1370023"/>
    <lineage>
        <taxon>Eukaryota</taxon>
        <taxon>Metazoa</taxon>
        <taxon>Ecdysozoa</taxon>
        <taxon>Arthropoda</taxon>
        <taxon>Hexapoda</taxon>
        <taxon>Insecta</taxon>
        <taxon>Pterygota</taxon>
        <taxon>Neoptera</taxon>
        <taxon>Endopterygota</taxon>
        <taxon>Diptera</taxon>
        <taxon>Nematocera</taxon>
        <taxon>Culicoidea</taxon>
        <taxon>Chaoboridae</taxon>
        <taxon>Corethrella</taxon>
    </lineage>
</organism>
<dbReference type="PROSITE" id="PS00134">
    <property type="entry name" value="TRYPSIN_HIS"/>
    <property type="match status" value="1"/>
</dbReference>
<evidence type="ECO:0000256" key="12">
    <source>
        <dbReference type="RuleBase" id="RU363034"/>
    </source>
</evidence>
<evidence type="ECO:0000256" key="5">
    <source>
        <dbReference type="ARBA" id="ARBA00022729"/>
    </source>
</evidence>
<feature type="chain" id="PRO_5023966646" description="CLIP domain-containing serine protease" evidence="13">
    <location>
        <begin position="23"/>
        <end position="402"/>
    </location>
</feature>
<dbReference type="InterPro" id="IPR001254">
    <property type="entry name" value="Trypsin_dom"/>
</dbReference>
<reference evidence="15" key="1">
    <citation type="journal article" date="2014" name="Insect Biochem. Mol. Biol.">
        <title>An insight into the sialome of the frog biting fly, Corethrella appendiculata.</title>
        <authorList>
            <person name="Ribeiro J.M.C."/>
            <person name="Chagas A.C."/>
            <person name="Pham V.M."/>
            <person name="Lounibos L.P."/>
            <person name="Calvo E."/>
        </authorList>
    </citation>
    <scope>NUCLEOTIDE SEQUENCE</scope>
    <source>
        <tissue evidence="15">Salivary glands</tissue>
    </source>
</reference>
<evidence type="ECO:0000256" key="8">
    <source>
        <dbReference type="ARBA" id="ARBA00022859"/>
    </source>
</evidence>
<dbReference type="EC" id="3.4.21.-" evidence="12"/>
<dbReference type="InterPro" id="IPR022700">
    <property type="entry name" value="CLIP"/>
</dbReference>
<evidence type="ECO:0000256" key="6">
    <source>
        <dbReference type="ARBA" id="ARBA00022801"/>
    </source>
</evidence>
<evidence type="ECO:0000256" key="4">
    <source>
        <dbReference type="ARBA" id="ARBA00022670"/>
    </source>
</evidence>
<feature type="domain" description="Peptidase S1" evidence="14">
    <location>
        <begin position="133"/>
        <end position="401"/>
    </location>
</feature>
<comment type="subcellular location">
    <subcellularLocation>
        <location evidence="1 13">Secreted</location>
    </subcellularLocation>
</comment>
<accession>U5EUT0</accession>
<evidence type="ECO:0000256" key="2">
    <source>
        <dbReference type="ARBA" id="ARBA00022525"/>
    </source>
</evidence>
<sequence>MFLFKLILLILCSFNIFVISKALILPCDIPNEDESGICVKRENCPVYLKQVSSRDITNEKVAFLKSLLCNRNSELVHVCCPVNGDYRMPYIPINTTKIKRRNSTIEVKLASRFGSKEEDDKNFCGSQTFTSRIKGGDFAEIDEFPWMALLFYETIGSRRIEHGCGGALINHRFVLTAAHCVTGPDYESKGPLKFVRLGEYNIHTDPDCVLEEDDFLDCTDKPMDYVAERIIVHESYNPNSIDKHNDLALIKLNTSAQYTDFIRPICLPHMKFQPNLMVGNRLFVAGWGRTDYNFSRSVPDQLSLVKLKAKLPLVDLAKCSKVFRTHKLSITENQICAGGEANLDTCSGDSGSPLMYFDLQKIRWIVCGVVSLGYRQCGTEGIPGVYTNILQYVDWIERNSQY</sequence>
<dbReference type="PRINTS" id="PR00722">
    <property type="entry name" value="CHYMOTRYPSIN"/>
</dbReference>
<proteinExistence type="evidence at transcript level"/>
<dbReference type="AlphaFoldDB" id="U5EUT0"/>
<dbReference type="Pfam" id="PF12032">
    <property type="entry name" value="CLIP"/>
    <property type="match status" value="1"/>
</dbReference>
<name>U5EUT0_9DIPT</name>
<evidence type="ECO:0000256" key="9">
    <source>
        <dbReference type="ARBA" id="ARBA00023157"/>
    </source>
</evidence>
<dbReference type="InterPro" id="IPR009003">
    <property type="entry name" value="Peptidase_S1_PA"/>
</dbReference>
<evidence type="ECO:0000256" key="10">
    <source>
        <dbReference type="ARBA" id="ARBA00023180"/>
    </source>
</evidence>
<evidence type="ECO:0000256" key="1">
    <source>
        <dbReference type="ARBA" id="ARBA00004613"/>
    </source>
</evidence>
<dbReference type="InterPro" id="IPR051487">
    <property type="entry name" value="Ser/Thr_Proteases_Immune/Dev"/>
</dbReference>
<dbReference type="GO" id="GO:0045087">
    <property type="term" value="P:innate immune response"/>
    <property type="evidence" value="ECO:0007669"/>
    <property type="project" value="UniProtKB-KW"/>
</dbReference>
<evidence type="ECO:0000256" key="11">
    <source>
        <dbReference type="ARBA" id="ARBA00024195"/>
    </source>
</evidence>
<keyword evidence="9" id="KW-1015">Disulfide bond</keyword>
<dbReference type="EMBL" id="GANO01002185">
    <property type="protein sequence ID" value="JAB57686.1"/>
    <property type="molecule type" value="mRNA"/>
</dbReference>
<keyword evidence="5 13" id="KW-0732">Signal</keyword>
<evidence type="ECO:0000256" key="13">
    <source>
        <dbReference type="RuleBase" id="RU366078"/>
    </source>
</evidence>
<keyword evidence="4 12" id="KW-0645">Protease</keyword>
<evidence type="ECO:0000256" key="7">
    <source>
        <dbReference type="ARBA" id="ARBA00022825"/>
    </source>
</evidence>
<dbReference type="PANTHER" id="PTHR24256">
    <property type="entry name" value="TRYPTASE-RELATED"/>
    <property type="match status" value="1"/>
</dbReference>
<protein>
    <recommendedName>
        <fullName evidence="13">CLIP domain-containing serine protease</fullName>
        <ecNumber evidence="12">3.4.21.-</ecNumber>
    </recommendedName>
</protein>
<keyword evidence="7 12" id="KW-0720">Serine protease</keyword>
<dbReference type="InterPro" id="IPR001314">
    <property type="entry name" value="Peptidase_S1A"/>
</dbReference>
<dbReference type="InterPro" id="IPR043504">
    <property type="entry name" value="Peptidase_S1_PA_chymotrypsin"/>
</dbReference>
<keyword evidence="3" id="KW-0399">Innate immunity</keyword>
<feature type="signal peptide" evidence="13">
    <location>
        <begin position="1"/>
        <end position="22"/>
    </location>
</feature>
<dbReference type="CDD" id="cd00190">
    <property type="entry name" value="Tryp_SPc"/>
    <property type="match status" value="1"/>
</dbReference>
<dbReference type="Gene3D" id="3.30.1640.30">
    <property type="match status" value="1"/>
</dbReference>
<keyword evidence="2 13" id="KW-0964">Secreted</keyword>
<evidence type="ECO:0000313" key="15">
    <source>
        <dbReference type="EMBL" id="JAB57686.1"/>
    </source>
</evidence>
<dbReference type="InterPro" id="IPR018114">
    <property type="entry name" value="TRYPSIN_HIS"/>
</dbReference>
<dbReference type="GO" id="GO:0005576">
    <property type="term" value="C:extracellular region"/>
    <property type="evidence" value="ECO:0007669"/>
    <property type="project" value="UniProtKB-SubCell"/>
</dbReference>
<dbReference type="SMART" id="SM00020">
    <property type="entry name" value="Tryp_SPc"/>
    <property type="match status" value="1"/>
</dbReference>
<dbReference type="Gene3D" id="2.40.10.10">
    <property type="entry name" value="Trypsin-like serine proteases"/>
    <property type="match status" value="2"/>
</dbReference>
<comment type="domain">
    <text evidence="13">The clip domain consists of 35-55 residues which are 'knitted' together usually by 3 conserved disulfide bonds forming a clip-like compact structure.</text>
</comment>
<keyword evidence="10" id="KW-0325">Glycoprotein</keyword>
<dbReference type="SUPFAM" id="SSF50494">
    <property type="entry name" value="Trypsin-like serine proteases"/>
    <property type="match status" value="1"/>
</dbReference>
<evidence type="ECO:0000256" key="3">
    <source>
        <dbReference type="ARBA" id="ARBA00022588"/>
    </source>
</evidence>
<dbReference type="SMART" id="SM00680">
    <property type="entry name" value="CLIP"/>
    <property type="match status" value="1"/>
</dbReference>
<comment type="similarity">
    <text evidence="11 13">Belongs to the peptidase S1 family. CLIP subfamily.</text>
</comment>
<dbReference type="InterPro" id="IPR038565">
    <property type="entry name" value="CLIP_sf"/>
</dbReference>
<dbReference type="GO" id="GO:0004252">
    <property type="term" value="F:serine-type endopeptidase activity"/>
    <property type="evidence" value="ECO:0007669"/>
    <property type="project" value="UniProtKB-UniRule"/>
</dbReference>
<evidence type="ECO:0000259" key="14">
    <source>
        <dbReference type="PROSITE" id="PS50240"/>
    </source>
</evidence>
<dbReference type="PROSITE" id="PS00135">
    <property type="entry name" value="TRYPSIN_SER"/>
    <property type="match status" value="1"/>
</dbReference>
<keyword evidence="6 12" id="KW-0378">Hydrolase</keyword>
<dbReference type="InterPro" id="IPR033116">
    <property type="entry name" value="TRYPSIN_SER"/>
</dbReference>
<dbReference type="FunFam" id="2.40.10.10:FF:000028">
    <property type="entry name" value="Serine protease easter"/>
    <property type="match status" value="1"/>
</dbReference>
<dbReference type="Pfam" id="PF00089">
    <property type="entry name" value="Trypsin"/>
    <property type="match status" value="1"/>
</dbReference>
<keyword evidence="8" id="KW-0391">Immunity</keyword>
<dbReference type="PROSITE" id="PS50240">
    <property type="entry name" value="TRYPSIN_DOM"/>
    <property type="match status" value="1"/>
</dbReference>